<name>A0ABU9L0D2_9FLAO</name>
<dbReference type="PANTHER" id="PTHR43179">
    <property type="entry name" value="RHAMNOSYLTRANSFERASE WBBL"/>
    <property type="match status" value="1"/>
</dbReference>
<protein>
    <submittedName>
        <fullName evidence="2">Glycosyltransferase family 2 protein</fullName>
        <ecNumber evidence="2">2.4.-.-</ecNumber>
    </submittedName>
</protein>
<dbReference type="InterPro" id="IPR029044">
    <property type="entry name" value="Nucleotide-diphossugar_trans"/>
</dbReference>
<evidence type="ECO:0000313" key="3">
    <source>
        <dbReference type="Proteomes" id="UP001474120"/>
    </source>
</evidence>
<keyword evidence="2" id="KW-0328">Glycosyltransferase</keyword>
<dbReference type="SUPFAM" id="SSF53448">
    <property type="entry name" value="Nucleotide-diphospho-sugar transferases"/>
    <property type="match status" value="1"/>
</dbReference>
<comment type="caution">
    <text evidence="2">The sequence shown here is derived from an EMBL/GenBank/DDBJ whole genome shotgun (WGS) entry which is preliminary data.</text>
</comment>
<keyword evidence="2" id="KW-0808">Transferase</keyword>
<dbReference type="Proteomes" id="UP001474120">
    <property type="component" value="Unassembled WGS sequence"/>
</dbReference>
<dbReference type="CDD" id="cd04186">
    <property type="entry name" value="GT_2_like_c"/>
    <property type="match status" value="1"/>
</dbReference>
<organism evidence="2 3">
    <name type="scientific">Lutimonas vermicola</name>
    <dbReference type="NCBI Taxonomy" id="414288"/>
    <lineage>
        <taxon>Bacteria</taxon>
        <taxon>Pseudomonadati</taxon>
        <taxon>Bacteroidota</taxon>
        <taxon>Flavobacteriia</taxon>
        <taxon>Flavobacteriales</taxon>
        <taxon>Flavobacteriaceae</taxon>
        <taxon>Lutimonas</taxon>
    </lineage>
</organism>
<keyword evidence="3" id="KW-1185">Reference proteome</keyword>
<dbReference type="Gene3D" id="3.90.550.10">
    <property type="entry name" value="Spore Coat Polysaccharide Biosynthesis Protein SpsA, Chain A"/>
    <property type="match status" value="1"/>
</dbReference>
<evidence type="ECO:0000259" key="1">
    <source>
        <dbReference type="Pfam" id="PF00535"/>
    </source>
</evidence>
<dbReference type="EC" id="2.4.-.-" evidence="2"/>
<dbReference type="GO" id="GO:0016757">
    <property type="term" value="F:glycosyltransferase activity"/>
    <property type="evidence" value="ECO:0007669"/>
    <property type="project" value="UniProtKB-KW"/>
</dbReference>
<dbReference type="RefSeq" id="WP_342159884.1">
    <property type="nucleotide sequence ID" value="NZ_JBCDNA010000002.1"/>
</dbReference>
<dbReference type="PANTHER" id="PTHR43179:SF7">
    <property type="entry name" value="RHAMNOSYLTRANSFERASE WBBL"/>
    <property type="match status" value="1"/>
</dbReference>
<accession>A0ABU9L0D2</accession>
<evidence type="ECO:0000313" key="2">
    <source>
        <dbReference type="EMBL" id="MEL4455899.1"/>
    </source>
</evidence>
<reference evidence="2 3" key="1">
    <citation type="submission" date="2024-04" db="EMBL/GenBank/DDBJ databases">
        <title>whole genome sequencing of Lutimonas vermicola strain IMCC1616.</title>
        <authorList>
            <person name="Bae S.S."/>
        </authorList>
    </citation>
    <scope>NUCLEOTIDE SEQUENCE [LARGE SCALE GENOMIC DNA]</scope>
    <source>
        <strain evidence="2 3">IMCC1616</strain>
    </source>
</reference>
<sequence>MVSISVIIVNYNARYFLRNCIGSILSSDIAEEVEVIVVDNNSSDGSSEMIQRDFPQVNYVQNDENIGFSKANNIGVSLAKGSYVLILNPDTMLTETTLSELLHFSEQQADFGAAGVHFIDGSGKYLPESKRNFPDLKVAGAKLLGYSKYYYANHIGKNEITEIDILTGAFMFIKKKVYKEVGGFDEDFFMYGEDIDLSYRISSSGYKNYYVGSTKVLHFKGESTVKNTFYFRNFYGALSIFYRKHFPNRKALYGLIEVLVSMIITVKSVRVSPDKGDPVMFDTWIYFGNDKQVFEKLKNKYPFSNGLYEQPAGKEFLQPELAFFDSKNLSYTKIIERISDPNFSGVKKRIISADQSFYLGSDASDERGEVVIL</sequence>
<dbReference type="Pfam" id="PF00535">
    <property type="entry name" value="Glycos_transf_2"/>
    <property type="match status" value="1"/>
</dbReference>
<gene>
    <name evidence="2" type="ORF">AABB81_08325</name>
</gene>
<dbReference type="InterPro" id="IPR001173">
    <property type="entry name" value="Glyco_trans_2-like"/>
</dbReference>
<dbReference type="EMBL" id="JBCDNA010000002">
    <property type="protein sequence ID" value="MEL4455899.1"/>
    <property type="molecule type" value="Genomic_DNA"/>
</dbReference>
<proteinExistence type="predicted"/>
<feature type="domain" description="Glycosyltransferase 2-like" evidence="1">
    <location>
        <begin position="5"/>
        <end position="181"/>
    </location>
</feature>